<keyword evidence="2" id="KW-1185">Reference proteome</keyword>
<protein>
    <submittedName>
        <fullName evidence="1">Uncharacterized protein</fullName>
    </submittedName>
</protein>
<dbReference type="Proteomes" id="UP000620064">
    <property type="component" value="Unassembled WGS sequence"/>
</dbReference>
<organism evidence="1 2">
    <name type="scientific">Cloacibacterium rupense</name>
    <dbReference type="NCBI Taxonomy" id="517423"/>
    <lineage>
        <taxon>Bacteria</taxon>
        <taxon>Pseudomonadati</taxon>
        <taxon>Bacteroidota</taxon>
        <taxon>Flavobacteriia</taxon>
        <taxon>Flavobacteriales</taxon>
        <taxon>Weeksellaceae</taxon>
    </lineage>
</organism>
<gene>
    <name evidence="1" type="ORF">GCM10010992_15270</name>
</gene>
<evidence type="ECO:0000313" key="2">
    <source>
        <dbReference type="Proteomes" id="UP000620064"/>
    </source>
</evidence>
<reference evidence="2" key="1">
    <citation type="journal article" date="2019" name="Int. J. Syst. Evol. Microbiol.">
        <title>The Global Catalogue of Microorganisms (GCM) 10K type strain sequencing project: providing services to taxonomists for standard genome sequencing and annotation.</title>
        <authorList>
            <consortium name="The Broad Institute Genomics Platform"/>
            <consortium name="The Broad Institute Genome Sequencing Center for Infectious Disease"/>
            <person name="Wu L."/>
            <person name="Ma J."/>
        </authorList>
    </citation>
    <scope>NUCLEOTIDE SEQUENCE [LARGE SCALE GENOMIC DNA]</scope>
    <source>
        <strain evidence="2">CGMCC 1.7656</strain>
    </source>
</reference>
<sequence length="449" mass="48569">MKSKQELKKVFENGDKPKQEDFWDLIESYFHRDEPVTLEELSLLKSNLATVDKTNNGTETLGNVDTKQQVNAKINSAIDALKANAPETYDTLKEIADYIANDSNAEAALLQLINTKLDKPTMTNNYYGLWDDTNKIFVDGQLKYENNYNVSQEPLKIKNTPIVPKEDLSSLFMGTEPTNNIGQNNFIFGYNSGGGLTTGYYNVLIGNEANKTLTTGIGNTIIAGGGSGGYDPSTNTINKEITAKHNVAIGTSSVHNVTSGSRNVGVGNGALSRIEAGSNNIGIGYGSGISLRTGNNNIFIGSGAGGQSTSQVANQSVNNKLCIHNIVNTSTGIGYTTNPNSFWDTAPSPHGMNTWDLGLITGDFFERWVKFNGKFIIGAGYMPNADSTYTKNIVAKPDGTFGWEDKKALEINASKGTIFPSVPNSGDLFFNTSDSKHYGFDGTNWNALY</sequence>
<accession>A0ABQ2NKC3</accession>
<evidence type="ECO:0000313" key="1">
    <source>
        <dbReference type="EMBL" id="GGP04207.1"/>
    </source>
</evidence>
<dbReference type="RefSeq" id="WP_188617517.1">
    <property type="nucleotide sequence ID" value="NZ_BMLV01000003.1"/>
</dbReference>
<dbReference type="EMBL" id="BMLV01000003">
    <property type="protein sequence ID" value="GGP04207.1"/>
    <property type="molecule type" value="Genomic_DNA"/>
</dbReference>
<name>A0ABQ2NKC3_9FLAO</name>
<proteinExistence type="predicted"/>
<comment type="caution">
    <text evidence="1">The sequence shown here is derived from an EMBL/GenBank/DDBJ whole genome shotgun (WGS) entry which is preliminary data.</text>
</comment>